<feature type="non-terminal residue" evidence="2">
    <location>
        <position position="1"/>
    </location>
</feature>
<dbReference type="Gene3D" id="3.10.105.10">
    <property type="entry name" value="Dipeptide-binding Protein, Domain 3"/>
    <property type="match status" value="1"/>
</dbReference>
<reference evidence="2" key="1">
    <citation type="submission" date="2020-04" db="EMBL/GenBank/DDBJ databases">
        <authorList>
            <person name="Zhang T."/>
        </authorList>
    </citation>
    <scope>NUCLEOTIDE SEQUENCE</scope>
    <source>
        <strain evidence="2">HKST-UBA02</strain>
    </source>
</reference>
<evidence type="ECO:0000313" key="3">
    <source>
        <dbReference type="Proteomes" id="UP000739538"/>
    </source>
</evidence>
<dbReference type="GO" id="GO:1904680">
    <property type="term" value="F:peptide transmembrane transporter activity"/>
    <property type="evidence" value="ECO:0007669"/>
    <property type="project" value="TreeGrafter"/>
</dbReference>
<dbReference type="AlphaFoldDB" id="A0A956NKW0"/>
<evidence type="ECO:0000259" key="1">
    <source>
        <dbReference type="Pfam" id="PF00496"/>
    </source>
</evidence>
<dbReference type="PANTHER" id="PTHR30290">
    <property type="entry name" value="PERIPLASMIC BINDING COMPONENT OF ABC TRANSPORTER"/>
    <property type="match status" value="1"/>
</dbReference>
<dbReference type="Pfam" id="PF00496">
    <property type="entry name" value="SBP_bac_5"/>
    <property type="match status" value="1"/>
</dbReference>
<dbReference type="GO" id="GO:0015833">
    <property type="term" value="P:peptide transport"/>
    <property type="evidence" value="ECO:0007669"/>
    <property type="project" value="TreeGrafter"/>
</dbReference>
<protein>
    <recommendedName>
        <fullName evidence="1">Solute-binding protein family 5 domain-containing protein</fullName>
    </recommendedName>
</protein>
<dbReference type="SUPFAM" id="SSF53850">
    <property type="entry name" value="Periplasmic binding protein-like II"/>
    <property type="match status" value="1"/>
</dbReference>
<reference evidence="2" key="2">
    <citation type="journal article" date="2021" name="Microbiome">
        <title>Successional dynamics and alternative stable states in a saline activated sludge microbial community over 9 years.</title>
        <authorList>
            <person name="Wang Y."/>
            <person name="Ye J."/>
            <person name="Ju F."/>
            <person name="Liu L."/>
            <person name="Boyd J.A."/>
            <person name="Deng Y."/>
            <person name="Parks D.H."/>
            <person name="Jiang X."/>
            <person name="Yin X."/>
            <person name="Woodcroft B.J."/>
            <person name="Tyson G.W."/>
            <person name="Hugenholtz P."/>
            <person name="Polz M.F."/>
            <person name="Zhang T."/>
        </authorList>
    </citation>
    <scope>NUCLEOTIDE SEQUENCE</scope>
    <source>
        <strain evidence="2">HKST-UBA02</strain>
    </source>
</reference>
<proteinExistence type="predicted"/>
<dbReference type="InterPro" id="IPR039424">
    <property type="entry name" value="SBP_5"/>
</dbReference>
<dbReference type="InterPro" id="IPR000914">
    <property type="entry name" value="SBP_5_dom"/>
</dbReference>
<gene>
    <name evidence="2" type="ORF">KDA27_28030</name>
</gene>
<comment type="caution">
    <text evidence="2">The sequence shown here is derived from an EMBL/GenBank/DDBJ whole genome shotgun (WGS) entry which is preliminary data.</text>
</comment>
<accession>A0A956NKW0</accession>
<feature type="domain" description="Solute-binding protein family 5" evidence="1">
    <location>
        <begin position="5"/>
        <end position="236"/>
    </location>
</feature>
<name>A0A956NKW0_UNCEI</name>
<dbReference type="Gene3D" id="3.40.190.10">
    <property type="entry name" value="Periplasmic binding protein-like II"/>
    <property type="match status" value="1"/>
</dbReference>
<sequence>LDPVTQSDQLRLVARKDAGGADEPRIEGIVTEVLPGDPGRIERVLRGEADIALDVSADGIARRARDDGSVELFAGAVGSIEMLCWNVVRPELPFELRSAADLAIDRSRIGRLFTIGDETYASPGGGFFTDPDSTTGPDIAAASLTLGYPTPLPPGAPPRRFLTMIYDRNNQVREQIATYLEEDLARIGVALRPIPLEGPEVWRRYLDGDFEVALLGFQPPVSLDLSGLYASWGSWNGMGYSSTVADSLVRESFGTEGDDVVRLARLLELQVRRDQAVTYLVRRRRIDLLRSRVQGFDGTPWLPLGSVWNTRLLLQPAGSGT</sequence>
<organism evidence="2 3">
    <name type="scientific">Eiseniibacteriota bacterium</name>
    <dbReference type="NCBI Taxonomy" id="2212470"/>
    <lineage>
        <taxon>Bacteria</taxon>
        <taxon>Candidatus Eiseniibacteriota</taxon>
    </lineage>
</organism>
<dbReference type="EMBL" id="JAGQHS010000438">
    <property type="protein sequence ID" value="MCA9759678.1"/>
    <property type="molecule type" value="Genomic_DNA"/>
</dbReference>
<evidence type="ECO:0000313" key="2">
    <source>
        <dbReference type="EMBL" id="MCA9759678.1"/>
    </source>
</evidence>
<dbReference type="Proteomes" id="UP000739538">
    <property type="component" value="Unassembled WGS sequence"/>
</dbReference>